<accession>A0AA37S5Z6</accession>
<sequence>MRLVKLKMQIIVATPNVSAYIYSIQRKFINLFTNNIVSAYIAVLYNFYCLANYGKAHYYCKLKDVSHCV</sequence>
<protein>
    <submittedName>
        <fullName evidence="2">Uncharacterized protein</fullName>
    </submittedName>
</protein>
<gene>
    <name evidence="2" type="ORF">GCM10007914_36200</name>
</gene>
<keyword evidence="1" id="KW-0472">Membrane</keyword>
<dbReference type="AlphaFoldDB" id="A0AA37S5Z6"/>
<proteinExistence type="predicted"/>
<evidence type="ECO:0000313" key="2">
    <source>
        <dbReference type="EMBL" id="GLQ04739.1"/>
    </source>
</evidence>
<reference evidence="2" key="2">
    <citation type="submission" date="2023-01" db="EMBL/GenBank/DDBJ databases">
        <title>Draft genome sequence of Pseudoalteromonas tetraodonis strain NBRC 103034.</title>
        <authorList>
            <person name="Sun Q."/>
            <person name="Mori K."/>
        </authorList>
    </citation>
    <scope>NUCLEOTIDE SEQUENCE</scope>
    <source>
        <strain evidence="2">NBRC 103034</strain>
    </source>
</reference>
<comment type="caution">
    <text evidence="2">The sequence shown here is derived from an EMBL/GenBank/DDBJ whole genome shotgun (WGS) entry which is preliminary data.</text>
</comment>
<reference evidence="2" key="1">
    <citation type="journal article" date="2014" name="Int. J. Syst. Evol. Microbiol.">
        <title>Complete genome sequence of Corynebacterium casei LMG S-19264T (=DSM 44701T), isolated from a smear-ripened cheese.</title>
        <authorList>
            <consortium name="US DOE Joint Genome Institute (JGI-PGF)"/>
            <person name="Walter F."/>
            <person name="Albersmeier A."/>
            <person name="Kalinowski J."/>
            <person name="Ruckert C."/>
        </authorList>
    </citation>
    <scope>NUCLEOTIDE SEQUENCE</scope>
    <source>
        <strain evidence="2">NBRC 103034</strain>
    </source>
</reference>
<dbReference type="Proteomes" id="UP001161408">
    <property type="component" value="Unassembled WGS sequence"/>
</dbReference>
<evidence type="ECO:0000256" key="1">
    <source>
        <dbReference type="SAM" id="Phobius"/>
    </source>
</evidence>
<keyword evidence="1" id="KW-1133">Transmembrane helix</keyword>
<keyword evidence="1" id="KW-0812">Transmembrane</keyword>
<keyword evidence="3" id="KW-1185">Reference proteome</keyword>
<evidence type="ECO:0000313" key="3">
    <source>
        <dbReference type="Proteomes" id="UP001161408"/>
    </source>
</evidence>
<dbReference type="EMBL" id="BSNE01000028">
    <property type="protein sequence ID" value="GLQ04739.1"/>
    <property type="molecule type" value="Genomic_DNA"/>
</dbReference>
<name>A0AA37S5Z6_9GAMM</name>
<feature type="transmembrane region" description="Helical" evidence="1">
    <location>
        <begin position="28"/>
        <end position="48"/>
    </location>
</feature>
<organism evidence="2 3">
    <name type="scientific">Pseudoalteromonas tetraodonis GFC</name>
    <dbReference type="NCBI Taxonomy" id="1315271"/>
    <lineage>
        <taxon>Bacteria</taxon>
        <taxon>Pseudomonadati</taxon>
        <taxon>Pseudomonadota</taxon>
        <taxon>Gammaproteobacteria</taxon>
        <taxon>Alteromonadales</taxon>
        <taxon>Pseudoalteromonadaceae</taxon>
        <taxon>Pseudoalteromonas</taxon>
    </lineage>
</organism>